<accession>A0A2T1DZ04</accession>
<keyword evidence="1" id="KW-0378">Hydrolase</keyword>
<comment type="caution">
    <text evidence="1">The sequence shown here is derived from an EMBL/GenBank/DDBJ whole genome shotgun (WGS) entry which is preliminary data.</text>
</comment>
<dbReference type="PANTHER" id="PTHR43434">
    <property type="entry name" value="PHOSPHOGLYCOLATE PHOSPHATASE"/>
    <property type="match status" value="1"/>
</dbReference>
<dbReference type="OrthoDB" id="9797743at2"/>
<evidence type="ECO:0000313" key="1">
    <source>
        <dbReference type="EMBL" id="PSB25737.1"/>
    </source>
</evidence>
<dbReference type="AlphaFoldDB" id="A0A2T1DZ04"/>
<dbReference type="Pfam" id="PF00702">
    <property type="entry name" value="Hydrolase"/>
    <property type="match status" value="1"/>
</dbReference>
<dbReference type="SUPFAM" id="SSF56784">
    <property type="entry name" value="HAD-like"/>
    <property type="match status" value="1"/>
</dbReference>
<organism evidence="1 2">
    <name type="scientific">Stenomitos frigidus ULC18</name>
    <dbReference type="NCBI Taxonomy" id="2107698"/>
    <lineage>
        <taxon>Bacteria</taxon>
        <taxon>Bacillati</taxon>
        <taxon>Cyanobacteriota</taxon>
        <taxon>Cyanophyceae</taxon>
        <taxon>Leptolyngbyales</taxon>
        <taxon>Leptolyngbyaceae</taxon>
        <taxon>Stenomitos</taxon>
    </lineage>
</organism>
<reference evidence="1 2" key="2">
    <citation type="submission" date="2018-03" db="EMBL/GenBank/DDBJ databases">
        <title>The ancient ancestry and fast evolution of plastids.</title>
        <authorList>
            <person name="Moore K.R."/>
            <person name="Magnabosco C."/>
            <person name="Momper L."/>
            <person name="Gold D.A."/>
            <person name="Bosak T."/>
            <person name="Fournier G.P."/>
        </authorList>
    </citation>
    <scope>NUCLEOTIDE SEQUENCE [LARGE SCALE GENOMIC DNA]</scope>
    <source>
        <strain evidence="1 2">ULC18</strain>
    </source>
</reference>
<dbReference type="GO" id="GO:0005829">
    <property type="term" value="C:cytosol"/>
    <property type="evidence" value="ECO:0007669"/>
    <property type="project" value="TreeGrafter"/>
</dbReference>
<dbReference type="NCBIfam" id="TIGR01549">
    <property type="entry name" value="HAD-SF-IA-v1"/>
    <property type="match status" value="1"/>
</dbReference>
<dbReference type="InterPro" id="IPR050155">
    <property type="entry name" value="HAD-like_hydrolase_sf"/>
</dbReference>
<dbReference type="InterPro" id="IPR023198">
    <property type="entry name" value="PGP-like_dom2"/>
</dbReference>
<dbReference type="EMBL" id="PVWK01000121">
    <property type="protein sequence ID" value="PSB25737.1"/>
    <property type="molecule type" value="Genomic_DNA"/>
</dbReference>
<dbReference type="SFLD" id="SFLDG01129">
    <property type="entry name" value="C1.5:_HAD__Beta-PGM__Phosphata"/>
    <property type="match status" value="1"/>
</dbReference>
<evidence type="ECO:0000313" key="2">
    <source>
        <dbReference type="Proteomes" id="UP000239576"/>
    </source>
</evidence>
<sequence>MATIQCGNVQFQAIKAVLFDKDGTLADSQTFLRHLGRKRSRLIDAQVPGVQEPLLMAFGLDGDQLNSAGLLAVGTRYENEIAAAAYVAETGRDWVQSLSLVRSAFAEADKVFQRKADNTPLFEGVREVLRALSETGISVGIVSADTTENVKDFVERYELGAWVQVSLGVDRGPGKPDPTVFHQACAALNVLPENVLAIGDSAADIEMAKAAKAAGCVAVTWGWTQPTQLHQADALISHLTEIQLFKG</sequence>
<reference evidence="2" key="1">
    <citation type="submission" date="2018-02" db="EMBL/GenBank/DDBJ databases">
        <authorList>
            <person name="Moore K."/>
            <person name="Momper L."/>
        </authorList>
    </citation>
    <scope>NUCLEOTIDE SEQUENCE [LARGE SCALE GENOMIC DNA]</scope>
    <source>
        <strain evidence="2">ULC18</strain>
    </source>
</reference>
<dbReference type="GO" id="GO:0006281">
    <property type="term" value="P:DNA repair"/>
    <property type="evidence" value="ECO:0007669"/>
    <property type="project" value="TreeGrafter"/>
</dbReference>
<dbReference type="Gene3D" id="3.40.50.1000">
    <property type="entry name" value="HAD superfamily/HAD-like"/>
    <property type="match status" value="1"/>
</dbReference>
<dbReference type="GO" id="GO:0008967">
    <property type="term" value="F:phosphoglycolate phosphatase activity"/>
    <property type="evidence" value="ECO:0007669"/>
    <property type="project" value="TreeGrafter"/>
</dbReference>
<dbReference type="PANTHER" id="PTHR43434:SF1">
    <property type="entry name" value="PHOSPHOGLYCOLATE PHOSPHATASE"/>
    <property type="match status" value="1"/>
</dbReference>
<dbReference type="Gene3D" id="1.10.150.240">
    <property type="entry name" value="Putative phosphatase, domain 2"/>
    <property type="match status" value="1"/>
</dbReference>
<dbReference type="SFLD" id="SFLDS00003">
    <property type="entry name" value="Haloacid_Dehalogenase"/>
    <property type="match status" value="1"/>
</dbReference>
<dbReference type="InterPro" id="IPR023214">
    <property type="entry name" value="HAD_sf"/>
</dbReference>
<dbReference type="InterPro" id="IPR036412">
    <property type="entry name" value="HAD-like_sf"/>
</dbReference>
<name>A0A2T1DZ04_9CYAN</name>
<gene>
    <name evidence="1" type="ORF">C7B82_21980</name>
</gene>
<protein>
    <submittedName>
        <fullName evidence="1">HAD family hydrolase</fullName>
    </submittedName>
</protein>
<dbReference type="Proteomes" id="UP000239576">
    <property type="component" value="Unassembled WGS sequence"/>
</dbReference>
<dbReference type="InterPro" id="IPR006439">
    <property type="entry name" value="HAD-SF_hydro_IA"/>
</dbReference>
<keyword evidence="2" id="KW-1185">Reference proteome</keyword>
<dbReference type="NCBIfam" id="TIGR01509">
    <property type="entry name" value="HAD-SF-IA-v3"/>
    <property type="match status" value="1"/>
</dbReference>
<proteinExistence type="predicted"/>
<dbReference type="RefSeq" id="WP_106258623.1">
    <property type="nucleotide sequence ID" value="NZ_CAWNSW010000160.1"/>
</dbReference>